<reference evidence="2" key="1">
    <citation type="submission" date="2023-03" db="EMBL/GenBank/DDBJ databases">
        <title>Massive genome expansion in bonnet fungi (Mycena s.s.) driven by repeated elements and novel gene families across ecological guilds.</title>
        <authorList>
            <consortium name="Lawrence Berkeley National Laboratory"/>
            <person name="Harder C.B."/>
            <person name="Miyauchi S."/>
            <person name="Viragh M."/>
            <person name="Kuo A."/>
            <person name="Thoen E."/>
            <person name="Andreopoulos B."/>
            <person name="Lu D."/>
            <person name="Skrede I."/>
            <person name="Drula E."/>
            <person name="Henrissat B."/>
            <person name="Morin E."/>
            <person name="Kohler A."/>
            <person name="Barry K."/>
            <person name="LaButti K."/>
            <person name="Morin E."/>
            <person name="Salamov A."/>
            <person name="Lipzen A."/>
            <person name="Mereny Z."/>
            <person name="Hegedus B."/>
            <person name="Baldrian P."/>
            <person name="Stursova M."/>
            <person name="Weitz H."/>
            <person name="Taylor A."/>
            <person name="Grigoriev I.V."/>
            <person name="Nagy L.G."/>
            <person name="Martin F."/>
            <person name="Kauserud H."/>
        </authorList>
    </citation>
    <scope>NUCLEOTIDE SEQUENCE</scope>
    <source>
        <strain evidence="2">CBHHK067</strain>
    </source>
</reference>
<dbReference type="AlphaFoldDB" id="A0AAD7CZ52"/>
<sequence length="314" mass="33394">MSGEGLSCAGFPNAHEGFKCSPADQEYLESCTAASLWTSGTTQLPRVEHPFSHVKLGRRGARCGDIPDPIIGPISPGADRFDHNTANGSAATESRLTPALTTPLYNFDPAQPMVDASMLDLLGNFGINPFSDGIETSYSGLNTNPLWDNLGGFVSDPLTHDAGAQVDYGASFFAPDTLSGTSLDVFFDPVIYGSPTHNFGASIPAAVADDPVQAFLDSFQDGPMDLSLGCSSFNSATFSAFPSLPPPPTTPSPSPTTEPAEQRPTAARDHVVSAKKLMKQILSPRPMPERQVHASEMLKKNSQAGPRRNEFARH</sequence>
<name>A0AAD7CZ52_MYCRO</name>
<feature type="compositionally biased region" description="Basic and acidic residues" evidence="1">
    <location>
        <begin position="287"/>
        <end position="299"/>
    </location>
</feature>
<dbReference type="EMBL" id="JARKIE010000176">
    <property type="protein sequence ID" value="KAJ7671073.1"/>
    <property type="molecule type" value="Genomic_DNA"/>
</dbReference>
<protein>
    <submittedName>
        <fullName evidence="2">Uncharacterized protein</fullName>
    </submittedName>
</protein>
<proteinExistence type="predicted"/>
<comment type="caution">
    <text evidence="2">The sequence shown here is derived from an EMBL/GenBank/DDBJ whole genome shotgun (WGS) entry which is preliminary data.</text>
</comment>
<evidence type="ECO:0000313" key="2">
    <source>
        <dbReference type="EMBL" id="KAJ7671073.1"/>
    </source>
</evidence>
<organism evidence="2 3">
    <name type="scientific">Mycena rosella</name>
    <name type="common">Pink bonnet</name>
    <name type="synonym">Agaricus rosellus</name>
    <dbReference type="NCBI Taxonomy" id="1033263"/>
    <lineage>
        <taxon>Eukaryota</taxon>
        <taxon>Fungi</taxon>
        <taxon>Dikarya</taxon>
        <taxon>Basidiomycota</taxon>
        <taxon>Agaricomycotina</taxon>
        <taxon>Agaricomycetes</taxon>
        <taxon>Agaricomycetidae</taxon>
        <taxon>Agaricales</taxon>
        <taxon>Marasmiineae</taxon>
        <taxon>Mycenaceae</taxon>
        <taxon>Mycena</taxon>
    </lineage>
</organism>
<feature type="compositionally biased region" description="Pro residues" evidence="1">
    <location>
        <begin position="243"/>
        <end position="256"/>
    </location>
</feature>
<gene>
    <name evidence="2" type="ORF">B0H17DRAFT_1245210</name>
</gene>
<accession>A0AAD7CZ52</accession>
<keyword evidence="3" id="KW-1185">Reference proteome</keyword>
<dbReference type="Proteomes" id="UP001221757">
    <property type="component" value="Unassembled WGS sequence"/>
</dbReference>
<evidence type="ECO:0000313" key="3">
    <source>
        <dbReference type="Proteomes" id="UP001221757"/>
    </source>
</evidence>
<feature type="region of interest" description="Disordered" evidence="1">
    <location>
        <begin position="239"/>
        <end position="314"/>
    </location>
</feature>
<evidence type="ECO:0000256" key="1">
    <source>
        <dbReference type="SAM" id="MobiDB-lite"/>
    </source>
</evidence>